<dbReference type="InterPro" id="IPR036852">
    <property type="entry name" value="Peptidase_S8/S53_dom_sf"/>
</dbReference>
<evidence type="ECO:0000256" key="3">
    <source>
        <dbReference type="ARBA" id="ARBA00022801"/>
    </source>
</evidence>
<dbReference type="SMART" id="SM00612">
    <property type="entry name" value="Kelch"/>
    <property type="match status" value="5"/>
</dbReference>
<dbReference type="Proteomes" id="UP000315133">
    <property type="component" value="Unassembled WGS sequence"/>
</dbReference>
<keyword evidence="7" id="KW-0732">Signal</keyword>
<dbReference type="InterPro" id="IPR006652">
    <property type="entry name" value="Kelch_1"/>
</dbReference>
<evidence type="ECO:0000256" key="2">
    <source>
        <dbReference type="ARBA" id="ARBA00022670"/>
    </source>
</evidence>
<dbReference type="Pfam" id="PF01344">
    <property type="entry name" value="Kelch_1"/>
    <property type="match status" value="3"/>
</dbReference>
<evidence type="ECO:0000256" key="6">
    <source>
        <dbReference type="SAM" id="MobiDB-lite"/>
    </source>
</evidence>
<comment type="similarity">
    <text evidence="1 5">Belongs to the peptidase S8 family.</text>
</comment>
<dbReference type="GO" id="GO:0006508">
    <property type="term" value="P:proteolysis"/>
    <property type="evidence" value="ECO:0007669"/>
    <property type="project" value="UniProtKB-KW"/>
</dbReference>
<evidence type="ECO:0000313" key="10">
    <source>
        <dbReference type="EMBL" id="TQM97069.1"/>
    </source>
</evidence>
<keyword evidence="11" id="KW-1185">Reference proteome</keyword>
<dbReference type="EMBL" id="VFPU01000001">
    <property type="protein sequence ID" value="TQM97069.1"/>
    <property type="molecule type" value="Genomic_DNA"/>
</dbReference>
<dbReference type="PROSITE" id="PS00137">
    <property type="entry name" value="SUBTILASE_HIS"/>
    <property type="match status" value="1"/>
</dbReference>
<gene>
    <name evidence="10" type="ORF">FB476_1968</name>
</gene>
<evidence type="ECO:0000256" key="5">
    <source>
        <dbReference type="PROSITE-ProRule" id="PRU01240"/>
    </source>
</evidence>
<accession>A0A543KPR8</accession>
<dbReference type="InterPro" id="IPR011628">
    <property type="entry name" value="Cleaved_adhesin"/>
</dbReference>
<protein>
    <submittedName>
        <fullName evidence="10">Cleaved adhesin domain-containing protein</fullName>
    </submittedName>
</protein>
<reference evidence="10 11" key="1">
    <citation type="submission" date="2019-06" db="EMBL/GenBank/DDBJ databases">
        <title>Sequencing the genomes of 1000 actinobacteria strains.</title>
        <authorList>
            <person name="Klenk H.-P."/>
        </authorList>
    </citation>
    <scope>NUCLEOTIDE SEQUENCE [LARGE SCALE GENOMIC DNA]</scope>
    <source>
        <strain evidence="10 11">DSM 12362</strain>
    </source>
</reference>
<feature type="active site" description="Charge relay system" evidence="5">
    <location>
        <position position="247"/>
    </location>
</feature>
<dbReference type="InterPro" id="IPR022398">
    <property type="entry name" value="Peptidase_S8_His-AS"/>
</dbReference>
<dbReference type="InterPro" id="IPR050131">
    <property type="entry name" value="Peptidase_S8_subtilisin-like"/>
</dbReference>
<evidence type="ECO:0000256" key="1">
    <source>
        <dbReference type="ARBA" id="ARBA00011073"/>
    </source>
</evidence>
<dbReference type="SUPFAM" id="SSF49464">
    <property type="entry name" value="Carboxypeptidase regulatory domain-like"/>
    <property type="match status" value="3"/>
</dbReference>
<evidence type="ECO:0000259" key="8">
    <source>
        <dbReference type="Pfam" id="PF00082"/>
    </source>
</evidence>
<feature type="region of interest" description="Disordered" evidence="6">
    <location>
        <begin position="379"/>
        <end position="402"/>
    </location>
</feature>
<dbReference type="SUPFAM" id="SSF52743">
    <property type="entry name" value="Subtilisin-like"/>
    <property type="match status" value="1"/>
</dbReference>
<dbReference type="SUPFAM" id="SSF117281">
    <property type="entry name" value="Kelch motif"/>
    <property type="match status" value="1"/>
</dbReference>
<keyword evidence="3 5" id="KW-0378">Hydrolase</keyword>
<feature type="domain" description="Peptidase S8/S53" evidence="8">
    <location>
        <begin position="192"/>
        <end position="474"/>
    </location>
</feature>
<feature type="active site" description="Charge relay system" evidence="5">
    <location>
        <position position="418"/>
    </location>
</feature>
<dbReference type="PANTHER" id="PTHR43806:SF67">
    <property type="entry name" value="EGF-LIKE DOMAIN-CONTAINING PROTEIN"/>
    <property type="match status" value="1"/>
</dbReference>
<dbReference type="GO" id="GO:0004252">
    <property type="term" value="F:serine-type endopeptidase activity"/>
    <property type="evidence" value="ECO:0007669"/>
    <property type="project" value="UniProtKB-UniRule"/>
</dbReference>
<dbReference type="Gene3D" id="2.60.40.1120">
    <property type="entry name" value="Carboxypeptidase-like, regulatory domain"/>
    <property type="match status" value="4"/>
</dbReference>
<dbReference type="Gene3D" id="2.60.120.200">
    <property type="match status" value="1"/>
</dbReference>
<feature type="chain" id="PRO_5022002796" evidence="7">
    <location>
        <begin position="40"/>
        <end position="1464"/>
    </location>
</feature>
<dbReference type="Pfam" id="PF13620">
    <property type="entry name" value="CarboxypepD_reg"/>
    <property type="match status" value="2"/>
</dbReference>
<dbReference type="PRINTS" id="PR00723">
    <property type="entry name" value="SUBTILISIN"/>
</dbReference>
<dbReference type="InterPro" id="IPR015500">
    <property type="entry name" value="Peptidase_S8_subtilisin-rel"/>
</dbReference>
<dbReference type="InterPro" id="IPR015915">
    <property type="entry name" value="Kelch-typ_b-propeller"/>
</dbReference>
<dbReference type="InterPro" id="IPR023828">
    <property type="entry name" value="Peptidase_S8_Ser-AS"/>
</dbReference>
<evidence type="ECO:0000259" key="9">
    <source>
        <dbReference type="Pfam" id="PF07675"/>
    </source>
</evidence>
<dbReference type="InterPro" id="IPR000209">
    <property type="entry name" value="Peptidase_S8/S53_dom"/>
</dbReference>
<keyword evidence="4 5" id="KW-0720">Serine protease</keyword>
<keyword evidence="2 5" id="KW-0645">Protease</keyword>
<dbReference type="Pfam" id="PF07675">
    <property type="entry name" value="Cleaved_Adhesin"/>
    <property type="match status" value="1"/>
</dbReference>
<dbReference type="InterPro" id="IPR008969">
    <property type="entry name" value="CarboxyPept-like_regulatory"/>
</dbReference>
<feature type="active site" description="Charge relay system" evidence="5">
    <location>
        <position position="201"/>
    </location>
</feature>
<dbReference type="PANTHER" id="PTHR43806">
    <property type="entry name" value="PEPTIDASE S8"/>
    <property type="match status" value="1"/>
</dbReference>
<dbReference type="InterPro" id="IPR013784">
    <property type="entry name" value="Carb-bd-like_fold"/>
</dbReference>
<dbReference type="Pfam" id="PF00082">
    <property type="entry name" value="Peptidase_S8"/>
    <property type="match status" value="1"/>
</dbReference>
<evidence type="ECO:0000313" key="11">
    <source>
        <dbReference type="Proteomes" id="UP000315133"/>
    </source>
</evidence>
<name>A0A543KPR8_9MICO</name>
<dbReference type="GO" id="GO:0030246">
    <property type="term" value="F:carbohydrate binding"/>
    <property type="evidence" value="ECO:0007669"/>
    <property type="project" value="InterPro"/>
</dbReference>
<dbReference type="Gene3D" id="2.120.10.80">
    <property type="entry name" value="Kelch-type beta propeller"/>
    <property type="match status" value="1"/>
</dbReference>
<proteinExistence type="inferred from homology"/>
<comment type="caution">
    <text evidence="10">The sequence shown here is derived from an EMBL/GenBank/DDBJ whole genome shotgun (WGS) entry which is preliminary data.</text>
</comment>
<feature type="domain" description="Cleaved adhesin" evidence="9">
    <location>
        <begin position="672"/>
        <end position="741"/>
    </location>
</feature>
<sequence>MERKNLYMEPIRRRRGWVTGVAAASLVVSGLGATGAAQAAPGDPSLAEKVDAEVDTQLAEQGRTDVWVRLADRADLSAAASVSDWNARGQAVVDALKKTAESSQKELRAELDDLGVEYEAFWATNSIRVGGADAELVASLASETAVEGIYPTMQIEIPELEEGPPQMAPAAVEWGIDDINAPDVWGDLGIRGEGIVVASIDTGVQYDHPALVNQYRGNNGDGTFDHNYNWFDAAGNSPNEPYDNNGHGSHVTGTMVGDDGGDNQIGVAPGATWIAANGCCPSDAALINSGQWMLEPRDLQGENPDVSKRPHIINNSWGTTVPSNDPFMEDIIIAWAASGQFGVFANGNSGPGCNTSGAPGSRIAAYSVGNYTSSHVIASSSGRGAGQDGEIKPNISAPGTAVRSSVPGNGYASYTGTSMASPHVAGTVALAWSGAPALAGDVEGTRALLDGTAIDTADAQCGGTEADNNVFGEGRLDARALLEAAPIGDTGTLEGTVTDGETGAPLTGVEVDVVGPVDRDLTTNDEGAYSALLSTGDYELTMSKFGYVTEEASATISAGATTTVDVALDPAASATVSGTVTDGSGYGFPLYARVAVQGTSVATFTDPVTGAYSLDLPQGETFTLVTQVQYPGYLSPTTEVTVDGDTTADVSVEVDAYACTAPGYGFVVDGVTESFDGTTLPEGWEVVDHAETGQVWLFDNPKGRQNLTGGEGNFAIMDSDHHGSSGVQDTSLVTPSVDMSELTTPVVGFKQDWYSLSTNADVDVSVDGGETWETVLAQTASSRGPDDRVVPLPMAAGEGDVKVRFHMYNSDYDWWWQVDDVFVGNRACLPQGEGGYVVGTVTSAETEEGIVGARVTNLDTEESAVTTATPADDNLGDGFYWMFSSTPGTHPFEVTARGYETLTQDVTVEHAAVVVADFALGSGLVVVDETGIEVYQPLGSTRAHRFWVSNTGSGAAEVQLTEQAGDFTILRADGTEEKVGAAAELEGAPLKSVKVPTSFAAGATGMAGFGAPDLVRAPSEAWETLPNYPRVVMDNRVVNLDGDWYSLGGTNGTASFPDSYRYDAAGQTWSSVAPLPEAASAIGAAAVDGRIVAHGGWVGSGVSSSTAVYDPAADAWSDGADAPAAVSAMGTAVLDGKVYSVGGCTTSSCTPMTDAVMAYDVAADAWETLADYPVGVAFASCGAVDGQVICTGGNPGTTGVTDTYAYDPAADTWTELADAPYGVWAASSAAANGKLVVIGGVQNDEVTNRTFAYDPASGEWENLPNATAAVYRGGAACGIVKVGGSSGGFTPVDATEQLPGYDDCGASATDVDWLDIDPAEFTLAPGERVRVTVTTDANVAQPGTYTAAVGVKANTAQRFDPIPVVMHVTPPNAWGKFQGTVSGTTCDGGTAGLGGAVVDLSPNNGEGAGYSLVTGADGSYAYWVNAGRYQTIAAKDGHRPQVDTVQITRGRITTKDWTLTRIGC</sequence>
<feature type="signal peptide" evidence="7">
    <location>
        <begin position="1"/>
        <end position="39"/>
    </location>
</feature>
<organism evidence="10 11">
    <name type="scientific">Ornithinimicrobium humiphilum</name>
    <dbReference type="NCBI Taxonomy" id="125288"/>
    <lineage>
        <taxon>Bacteria</taxon>
        <taxon>Bacillati</taxon>
        <taxon>Actinomycetota</taxon>
        <taxon>Actinomycetes</taxon>
        <taxon>Micrococcales</taxon>
        <taxon>Ornithinimicrobiaceae</taxon>
        <taxon>Ornithinimicrobium</taxon>
    </lineage>
</organism>
<evidence type="ECO:0000256" key="7">
    <source>
        <dbReference type="SAM" id="SignalP"/>
    </source>
</evidence>
<evidence type="ECO:0000256" key="4">
    <source>
        <dbReference type="ARBA" id="ARBA00022825"/>
    </source>
</evidence>
<dbReference type="SUPFAM" id="SSF49452">
    <property type="entry name" value="Starch-binding domain-like"/>
    <property type="match status" value="1"/>
</dbReference>
<dbReference type="Gene3D" id="3.40.50.200">
    <property type="entry name" value="Peptidase S8/S53 domain"/>
    <property type="match status" value="1"/>
</dbReference>
<dbReference type="PROSITE" id="PS51892">
    <property type="entry name" value="SUBTILASE"/>
    <property type="match status" value="1"/>
</dbReference>
<dbReference type="PROSITE" id="PS00138">
    <property type="entry name" value="SUBTILASE_SER"/>
    <property type="match status" value="1"/>
</dbReference>